<dbReference type="AlphaFoldDB" id="A0A3E0DSA1"/>
<dbReference type="PANTHER" id="PTHR45947:SF3">
    <property type="entry name" value="SULFOQUINOVOSYL TRANSFERASE SQD2"/>
    <property type="match status" value="1"/>
</dbReference>
<dbReference type="Pfam" id="PF13579">
    <property type="entry name" value="Glyco_trans_4_4"/>
    <property type="match status" value="1"/>
</dbReference>
<keyword evidence="4" id="KW-1185">Reference proteome</keyword>
<organism evidence="3 4">
    <name type="scientific">Algoriphagus antarcticus</name>
    <dbReference type="NCBI Taxonomy" id="238540"/>
    <lineage>
        <taxon>Bacteria</taxon>
        <taxon>Pseudomonadati</taxon>
        <taxon>Bacteroidota</taxon>
        <taxon>Cytophagia</taxon>
        <taxon>Cytophagales</taxon>
        <taxon>Cyclobacteriaceae</taxon>
        <taxon>Algoriphagus</taxon>
    </lineage>
</organism>
<protein>
    <submittedName>
        <fullName evidence="3">Glycosyltransferase involved in cell wall biosynthesis</fullName>
    </submittedName>
</protein>
<sequence length="414" mass="46857">MGEIAQAMRIIYIHQYFKTPAEGGAVRSYYLAKGLVDAGHEVEMITGGAQTDYDQRWIDGIKVHYLPVIYDQNYGFFKRVLSFLSYVRQAKKLIKKLRRPDLLYVTSTPLTTGLLGIWAKKRLAIPYIFEVRDLWPQAPIEVGAIKNPLLKRSLISLEKKIYQQALSLVALSPGIADHLRKVTPQQQIYLIPNFSDLDSFFPMEKSENLLRKYALDHTLTIAYTGALGQVNAVNELLNLAELAKARGKNWQFLIMGEGSHEAELRRVVSGKSLSQVHFIPFGSKGKVNEILSLADFAWISFAHLPVLKTNSPNKFFDALAAGKAILVNHKGWVYDLVKTHQLGISCFPSKIEFTFERLEKLEQNTRELAKMGANSRKLAEQHFTKEQAVSRLKKVIDHGKNPLSMQDQFIILTG</sequence>
<keyword evidence="3" id="KW-0808">Transferase</keyword>
<evidence type="ECO:0000313" key="3">
    <source>
        <dbReference type="EMBL" id="REG86340.1"/>
    </source>
</evidence>
<dbReference type="Proteomes" id="UP000256405">
    <property type="component" value="Unassembled WGS sequence"/>
</dbReference>
<dbReference type="PANTHER" id="PTHR45947">
    <property type="entry name" value="SULFOQUINOVOSYL TRANSFERASE SQD2"/>
    <property type="match status" value="1"/>
</dbReference>
<dbReference type="EMBL" id="QUNF01000012">
    <property type="protein sequence ID" value="REG86340.1"/>
    <property type="molecule type" value="Genomic_DNA"/>
</dbReference>
<dbReference type="InterPro" id="IPR028098">
    <property type="entry name" value="Glyco_trans_4-like_N"/>
</dbReference>
<name>A0A3E0DSA1_9BACT</name>
<feature type="domain" description="Glycosyl transferase family 1" evidence="1">
    <location>
        <begin position="218"/>
        <end position="377"/>
    </location>
</feature>
<gene>
    <name evidence="3" type="ORF">C8N25_11244</name>
</gene>
<evidence type="ECO:0000259" key="2">
    <source>
        <dbReference type="Pfam" id="PF13579"/>
    </source>
</evidence>
<comment type="caution">
    <text evidence="3">The sequence shown here is derived from an EMBL/GenBank/DDBJ whole genome shotgun (WGS) entry which is preliminary data.</text>
</comment>
<reference evidence="3 4" key="1">
    <citation type="submission" date="2018-08" db="EMBL/GenBank/DDBJ databases">
        <title>Genomic Encyclopedia of Archaeal and Bacterial Type Strains, Phase II (KMG-II): from individual species to whole genera.</title>
        <authorList>
            <person name="Goeker M."/>
        </authorList>
    </citation>
    <scope>NUCLEOTIDE SEQUENCE [LARGE SCALE GENOMIC DNA]</scope>
    <source>
        <strain evidence="3 4">DSM 15986</strain>
    </source>
</reference>
<dbReference type="Pfam" id="PF00534">
    <property type="entry name" value="Glycos_transf_1"/>
    <property type="match status" value="1"/>
</dbReference>
<dbReference type="CDD" id="cd03794">
    <property type="entry name" value="GT4_WbuB-like"/>
    <property type="match status" value="1"/>
</dbReference>
<evidence type="ECO:0000313" key="4">
    <source>
        <dbReference type="Proteomes" id="UP000256405"/>
    </source>
</evidence>
<dbReference type="SUPFAM" id="SSF53756">
    <property type="entry name" value="UDP-Glycosyltransferase/glycogen phosphorylase"/>
    <property type="match status" value="1"/>
</dbReference>
<accession>A0A3E0DSA1</accession>
<dbReference type="Gene3D" id="3.40.50.2000">
    <property type="entry name" value="Glycogen Phosphorylase B"/>
    <property type="match status" value="2"/>
</dbReference>
<dbReference type="InterPro" id="IPR050194">
    <property type="entry name" value="Glycosyltransferase_grp1"/>
</dbReference>
<dbReference type="GO" id="GO:0016758">
    <property type="term" value="F:hexosyltransferase activity"/>
    <property type="evidence" value="ECO:0007669"/>
    <property type="project" value="TreeGrafter"/>
</dbReference>
<evidence type="ECO:0000259" key="1">
    <source>
        <dbReference type="Pfam" id="PF00534"/>
    </source>
</evidence>
<proteinExistence type="predicted"/>
<dbReference type="InterPro" id="IPR001296">
    <property type="entry name" value="Glyco_trans_1"/>
</dbReference>
<feature type="domain" description="Glycosyltransferase subfamily 4-like N-terminal" evidence="2">
    <location>
        <begin position="23"/>
        <end position="193"/>
    </location>
</feature>